<feature type="region of interest" description="Disordered" evidence="2">
    <location>
        <begin position="190"/>
        <end position="221"/>
    </location>
</feature>
<feature type="domain" description="C2H2-type" evidence="3">
    <location>
        <begin position="428"/>
        <end position="450"/>
    </location>
</feature>
<organism evidence="4 5">
    <name type="scientific">Rubus argutus</name>
    <name type="common">Southern blackberry</name>
    <dbReference type="NCBI Taxonomy" id="59490"/>
    <lineage>
        <taxon>Eukaryota</taxon>
        <taxon>Viridiplantae</taxon>
        <taxon>Streptophyta</taxon>
        <taxon>Embryophyta</taxon>
        <taxon>Tracheophyta</taxon>
        <taxon>Spermatophyta</taxon>
        <taxon>Magnoliopsida</taxon>
        <taxon>eudicotyledons</taxon>
        <taxon>Gunneridae</taxon>
        <taxon>Pentapetalae</taxon>
        <taxon>rosids</taxon>
        <taxon>fabids</taxon>
        <taxon>Rosales</taxon>
        <taxon>Rosaceae</taxon>
        <taxon>Rosoideae</taxon>
        <taxon>Rosoideae incertae sedis</taxon>
        <taxon>Rubus</taxon>
    </lineage>
</organism>
<feature type="domain" description="C2H2-type" evidence="3">
    <location>
        <begin position="48"/>
        <end position="75"/>
    </location>
</feature>
<feature type="domain" description="C2H2-type" evidence="3">
    <location>
        <begin position="361"/>
        <end position="388"/>
    </location>
</feature>
<feature type="domain" description="C2H2-type" evidence="3">
    <location>
        <begin position="110"/>
        <end position="137"/>
    </location>
</feature>
<dbReference type="SMART" id="SM00355">
    <property type="entry name" value="ZnF_C2H2"/>
    <property type="match status" value="4"/>
</dbReference>
<feature type="compositionally biased region" description="Low complexity" evidence="2">
    <location>
        <begin position="95"/>
        <end position="106"/>
    </location>
</feature>
<evidence type="ECO:0000313" key="5">
    <source>
        <dbReference type="Proteomes" id="UP001457282"/>
    </source>
</evidence>
<comment type="caution">
    <text evidence="4">The sequence shown here is derived from an EMBL/GenBank/DDBJ whole genome shotgun (WGS) entry which is preliminary data.</text>
</comment>
<reference evidence="4 5" key="1">
    <citation type="journal article" date="2023" name="G3 (Bethesda)">
        <title>A chromosome-length genome assembly and annotation of blackberry (Rubus argutus, cv. 'Hillquist').</title>
        <authorList>
            <person name="Bruna T."/>
            <person name="Aryal R."/>
            <person name="Dudchenko O."/>
            <person name="Sargent D.J."/>
            <person name="Mead D."/>
            <person name="Buti M."/>
            <person name="Cavallini A."/>
            <person name="Hytonen T."/>
            <person name="Andres J."/>
            <person name="Pham M."/>
            <person name="Weisz D."/>
            <person name="Mascagni F."/>
            <person name="Usai G."/>
            <person name="Natali L."/>
            <person name="Bassil N."/>
            <person name="Fernandez G.E."/>
            <person name="Lomsadze A."/>
            <person name="Armour M."/>
            <person name="Olukolu B."/>
            <person name="Poorten T."/>
            <person name="Britton C."/>
            <person name="Davik J."/>
            <person name="Ashrafi H."/>
            <person name="Aiden E.L."/>
            <person name="Borodovsky M."/>
            <person name="Worthington M."/>
        </authorList>
    </citation>
    <scope>NUCLEOTIDE SEQUENCE [LARGE SCALE GENOMIC DNA]</scope>
    <source>
        <strain evidence="4">PI 553951</strain>
    </source>
</reference>
<accession>A0AAW1XW98</accession>
<feature type="region of interest" description="Disordered" evidence="2">
    <location>
        <begin position="445"/>
        <end position="500"/>
    </location>
</feature>
<dbReference type="InterPro" id="IPR036236">
    <property type="entry name" value="Znf_C2H2_sf"/>
</dbReference>
<keyword evidence="1" id="KW-0862">Zinc</keyword>
<dbReference type="Gene3D" id="3.30.160.60">
    <property type="entry name" value="Classic Zinc Finger"/>
    <property type="match status" value="2"/>
</dbReference>
<evidence type="ECO:0000256" key="1">
    <source>
        <dbReference type="PROSITE-ProRule" id="PRU00042"/>
    </source>
</evidence>
<evidence type="ECO:0000313" key="4">
    <source>
        <dbReference type="EMBL" id="KAK9941082.1"/>
    </source>
</evidence>
<dbReference type="Proteomes" id="UP001457282">
    <property type="component" value="Unassembled WGS sequence"/>
</dbReference>
<dbReference type="PROSITE" id="PS00028">
    <property type="entry name" value="ZINC_FINGER_C2H2_1"/>
    <property type="match status" value="4"/>
</dbReference>
<proteinExistence type="predicted"/>
<feature type="region of interest" description="Disordered" evidence="2">
    <location>
        <begin position="124"/>
        <end position="170"/>
    </location>
</feature>
<feature type="compositionally biased region" description="Polar residues" evidence="2">
    <location>
        <begin position="145"/>
        <end position="163"/>
    </location>
</feature>
<dbReference type="SUPFAM" id="SSF57667">
    <property type="entry name" value="beta-beta-alpha zinc fingers"/>
    <property type="match status" value="2"/>
</dbReference>
<keyword evidence="1" id="KW-0863">Zinc-finger</keyword>
<feature type="compositionally biased region" description="Polar residues" evidence="2">
    <location>
        <begin position="452"/>
        <end position="464"/>
    </location>
</feature>
<dbReference type="EMBL" id="JBEDUW010000003">
    <property type="protein sequence ID" value="KAK9941082.1"/>
    <property type="molecule type" value="Genomic_DNA"/>
</dbReference>
<gene>
    <name evidence="4" type="ORF">M0R45_017710</name>
</gene>
<evidence type="ECO:0000256" key="2">
    <source>
        <dbReference type="SAM" id="MobiDB-lite"/>
    </source>
</evidence>
<keyword evidence="1" id="KW-0479">Metal-binding</keyword>
<protein>
    <recommendedName>
        <fullName evidence="3">C2H2-type domain-containing protein</fullName>
    </recommendedName>
</protein>
<sequence length="500" mass="55181">MDIEHQDEVTESNNNGGGLLIKLKMAKAEPFLEQGNRKPENPTPQFTKFCHICHKGFESGKALGGHMRMHVQESKGLIKSSSKSQKPVIAKKNSTTEFSATTTTDSGSEPVCVECGKIFPSKKSLYGHMRSHPDRPYRGIEPPQSAKNSSTSTLSDALPQNNHKAAEDQQIDSAATARIWFGANPKPVPDLSKIVPSWSQTAKRGRKSSNLSENTSETDDDELDLSEAVHDLMMLAQANPKGAEEATNSNFMTKNQDQEVKDKKVIDYVGVAKKRKQKLQIEEDEVLGGGFGLDKSGNNMKLGLDLKEDSEEELSDSENSESVVLANMMRRKKRRKMKLEDLEGVVIGQDPQHQSHHHKVYTCSLCNKTFQSHQALGGHMSSHNKLKNNNSIQYSMMDHQSGSEDTNNGNANLTNTATQVDHDQAESHQCRICYKTFPTGQALGGHMRSHWTGPNDQAQSSQTGRKGLDIDLNELPPMEYEQGTDYSGAGYATSSYNSVT</sequence>
<name>A0AAW1XW98_RUBAR</name>
<keyword evidence="5" id="KW-1185">Reference proteome</keyword>
<dbReference type="PANTHER" id="PTHR47591:SF1">
    <property type="entry name" value="ZINC FINGER PROTEIN ZAT2-RELATED"/>
    <property type="match status" value="1"/>
</dbReference>
<dbReference type="InterPro" id="IPR013087">
    <property type="entry name" value="Znf_C2H2_type"/>
</dbReference>
<dbReference type="PROSITE" id="PS50157">
    <property type="entry name" value="ZINC_FINGER_C2H2_2"/>
    <property type="match status" value="4"/>
</dbReference>
<dbReference type="PANTHER" id="PTHR47591">
    <property type="entry name" value="ZINC FINGER PROTEIN ZAT2-RELATED"/>
    <property type="match status" value="1"/>
</dbReference>
<dbReference type="Pfam" id="PF13912">
    <property type="entry name" value="zf-C2H2_6"/>
    <property type="match status" value="4"/>
</dbReference>
<dbReference type="AlphaFoldDB" id="A0AAW1XW98"/>
<dbReference type="GO" id="GO:0008270">
    <property type="term" value="F:zinc ion binding"/>
    <property type="evidence" value="ECO:0007669"/>
    <property type="project" value="UniProtKB-KW"/>
</dbReference>
<feature type="region of interest" description="Disordered" evidence="2">
    <location>
        <begin position="76"/>
        <end position="106"/>
    </location>
</feature>
<evidence type="ECO:0000259" key="3">
    <source>
        <dbReference type="PROSITE" id="PS50157"/>
    </source>
</evidence>